<dbReference type="OrthoDB" id="543560at2"/>
<evidence type="ECO:0000313" key="1">
    <source>
        <dbReference type="EMBL" id="PLW69552.1"/>
    </source>
</evidence>
<dbReference type="InterPro" id="IPR022028">
    <property type="entry name" value="DUF3604"/>
</dbReference>
<sequence length="464" mass="51728">MWDSSDRNVIFRNENVVELPVSVYDTGYDSFPMLWQQLRERCIDLENGCDVMSIPHNPNLAGGLMFRDPETDQELEDRLFFEPVVELIQHKGASECRFDRLRGLGLDTIDESCDFEQIPSDNLNMMGTVYGKVRTDKALEVPLETFARRNMVRNTLKDGLLLQDSLGKNPFVMGFIGSTDTHSATPGAAEENNYVGHLGRRDAEYTNVQDHFYSNPGGLAVVWAEENSRDSIFSAIRRKETYATSGTRPEVRFFAGNYADDLCTDPDMLRKAYNSGVPMGGELELSAESEPPAFLVAVRKDQGTQRYPGTDLQRVQVIKGWVDATGEAHEQVIDVLGDADNGASVDASSCAPVGEGLKHACTVWRDPDFERKENAFYYVRVLENPTCRWSTLQCQAAGVNPLSESCDTQAEAANARAQQSGATGDVFSKCCMDPAEQAFYSPIVQERAWSSPIWTRQADAEIFR</sequence>
<evidence type="ECO:0008006" key="3">
    <source>
        <dbReference type="Google" id="ProtNLM"/>
    </source>
</evidence>
<protein>
    <recommendedName>
        <fullName evidence="3">DUF3604 domain-containing protein</fullName>
    </recommendedName>
</protein>
<dbReference type="RefSeq" id="WP_101517558.1">
    <property type="nucleotide sequence ID" value="NZ_PKUS01000005.1"/>
</dbReference>
<proteinExistence type="predicted"/>
<reference evidence="1 2" key="1">
    <citation type="submission" date="2018-01" db="EMBL/GenBank/DDBJ databases">
        <title>The draft genome sequence of Halioglobus lutimaris HF004.</title>
        <authorList>
            <person name="Du Z.-J."/>
            <person name="Shi M.-J."/>
        </authorList>
    </citation>
    <scope>NUCLEOTIDE SEQUENCE [LARGE SCALE GENOMIC DNA]</scope>
    <source>
        <strain evidence="1 2">HF004</strain>
    </source>
</reference>
<gene>
    <name evidence="1" type="ORF">C0039_05940</name>
</gene>
<dbReference type="AlphaFoldDB" id="A0A2N5X4Z7"/>
<dbReference type="Proteomes" id="UP000235005">
    <property type="component" value="Unassembled WGS sequence"/>
</dbReference>
<dbReference type="EMBL" id="PKUS01000005">
    <property type="protein sequence ID" value="PLW69552.1"/>
    <property type="molecule type" value="Genomic_DNA"/>
</dbReference>
<comment type="caution">
    <text evidence="1">The sequence shown here is derived from an EMBL/GenBank/DDBJ whole genome shotgun (WGS) entry which is preliminary data.</text>
</comment>
<organism evidence="1 2">
    <name type="scientific">Pseudohalioglobus lutimaris</name>
    <dbReference type="NCBI Taxonomy" id="1737061"/>
    <lineage>
        <taxon>Bacteria</taxon>
        <taxon>Pseudomonadati</taxon>
        <taxon>Pseudomonadota</taxon>
        <taxon>Gammaproteobacteria</taxon>
        <taxon>Cellvibrionales</taxon>
        <taxon>Halieaceae</taxon>
        <taxon>Pseudohalioglobus</taxon>
    </lineage>
</organism>
<name>A0A2N5X4Z7_9GAMM</name>
<accession>A0A2N5X4Z7</accession>
<dbReference type="Pfam" id="PF12228">
    <property type="entry name" value="DUF3604"/>
    <property type="match status" value="1"/>
</dbReference>
<keyword evidence="2" id="KW-1185">Reference proteome</keyword>
<evidence type="ECO:0000313" key="2">
    <source>
        <dbReference type="Proteomes" id="UP000235005"/>
    </source>
</evidence>